<comment type="caution">
    <text evidence="1">The sequence shown here is derived from an EMBL/GenBank/DDBJ whole genome shotgun (WGS) entry which is preliminary data.</text>
</comment>
<sequence>MASSRSNTYTNINYSVNYYDCPVLLSYGKIIKFKDQGTKR</sequence>
<organism evidence="1 2">
    <name type="scientific">Mesonia oceanica</name>
    <dbReference type="NCBI Taxonomy" id="2687242"/>
    <lineage>
        <taxon>Bacteria</taxon>
        <taxon>Pseudomonadati</taxon>
        <taxon>Bacteroidota</taxon>
        <taxon>Flavobacteriia</taxon>
        <taxon>Flavobacteriales</taxon>
        <taxon>Flavobacteriaceae</taxon>
        <taxon>Mesonia</taxon>
    </lineage>
</organism>
<name>A0AC61Y3R1_9FLAO</name>
<protein>
    <submittedName>
        <fullName evidence="1">Uncharacterized protein</fullName>
    </submittedName>
</protein>
<evidence type="ECO:0000313" key="1">
    <source>
        <dbReference type="EMBL" id="VVU99085.1"/>
    </source>
</evidence>
<keyword evidence="2" id="KW-1185">Reference proteome</keyword>
<gene>
    <name evidence="1" type="ORF">FVB9532_00336</name>
</gene>
<dbReference type="Proteomes" id="UP000356253">
    <property type="component" value="Unassembled WGS sequence"/>
</dbReference>
<dbReference type="EMBL" id="CABVMM010000001">
    <property type="protein sequence ID" value="VVU99085.1"/>
    <property type="molecule type" value="Genomic_DNA"/>
</dbReference>
<evidence type="ECO:0000313" key="2">
    <source>
        <dbReference type="Proteomes" id="UP000356253"/>
    </source>
</evidence>
<accession>A0AC61Y3R1</accession>
<proteinExistence type="predicted"/>
<reference evidence="1" key="1">
    <citation type="submission" date="2019-09" db="EMBL/GenBank/DDBJ databases">
        <authorList>
            <person name="Rodrigo-Torres L."/>
            <person name="Arahal R. D."/>
            <person name="Lucena T."/>
        </authorList>
    </citation>
    <scope>NUCLEOTIDE SEQUENCE</scope>
    <source>
        <strain evidence="1">ISS653</strain>
    </source>
</reference>